<dbReference type="PROSITE" id="PS50110">
    <property type="entry name" value="RESPONSE_REGULATORY"/>
    <property type="match status" value="2"/>
</dbReference>
<dbReference type="InterPro" id="IPR001789">
    <property type="entry name" value="Sig_transdc_resp-reg_receiver"/>
</dbReference>
<name>A0A2Z4FI38_9DELT</name>
<dbReference type="CDD" id="cd00156">
    <property type="entry name" value="REC"/>
    <property type="match status" value="1"/>
</dbReference>
<dbReference type="SUPFAM" id="SSF52172">
    <property type="entry name" value="CheY-like"/>
    <property type="match status" value="2"/>
</dbReference>
<dbReference type="PANTHER" id="PTHR44591">
    <property type="entry name" value="STRESS RESPONSE REGULATOR PROTEIN 1"/>
    <property type="match status" value="1"/>
</dbReference>
<keyword evidence="4" id="KW-1185">Reference proteome</keyword>
<dbReference type="PANTHER" id="PTHR44591:SF3">
    <property type="entry name" value="RESPONSE REGULATORY DOMAIN-CONTAINING PROTEIN"/>
    <property type="match status" value="1"/>
</dbReference>
<gene>
    <name evidence="3" type="ORF">DN745_02955</name>
</gene>
<dbReference type="KEGG" id="bsed:DN745_02955"/>
<dbReference type="SMART" id="SM00448">
    <property type="entry name" value="REC"/>
    <property type="match status" value="2"/>
</dbReference>
<dbReference type="SUPFAM" id="SSF55785">
    <property type="entry name" value="PYP-like sensor domain (PAS domain)"/>
    <property type="match status" value="1"/>
</dbReference>
<dbReference type="InterPro" id="IPR050595">
    <property type="entry name" value="Bact_response_regulator"/>
</dbReference>
<reference evidence="3 4" key="1">
    <citation type="submission" date="2018-06" db="EMBL/GenBank/DDBJ databases">
        <title>Lujinxingia sediminis gen. nov. sp. nov., a new facultative anaerobic member of the class Deltaproteobacteria, and proposal of Lujinxingaceae fam. nov.</title>
        <authorList>
            <person name="Guo L.-Y."/>
            <person name="Li C.-M."/>
            <person name="Wang S."/>
            <person name="Du Z.-J."/>
        </authorList>
    </citation>
    <scope>NUCLEOTIDE SEQUENCE [LARGE SCALE GENOMIC DNA]</scope>
    <source>
        <strain evidence="3 4">FA350</strain>
    </source>
</reference>
<dbReference type="Gene3D" id="3.40.50.2300">
    <property type="match status" value="2"/>
</dbReference>
<dbReference type="InterPro" id="IPR035965">
    <property type="entry name" value="PAS-like_dom_sf"/>
</dbReference>
<evidence type="ECO:0000256" key="1">
    <source>
        <dbReference type="ARBA" id="ARBA00022553"/>
    </source>
</evidence>
<organism evidence="3 4">
    <name type="scientific">Bradymonas sediminis</name>
    <dbReference type="NCBI Taxonomy" id="1548548"/>
    <lineage>
        <taxon>Bacteria</taxon>
        <taxon>Deltaproteobacteria</taxon>
        <taxon>Bradymonadales</taxon>
        <taxon>Bradymonadaceae</taxon>
        <taxon>Bradymonas</taxon>
    </lineage>
</organism>
<sequence length="407" mass="45057">MSSKRNKGRNRKEGRRRFLNELSASAVARDPRDAEYKEGFFRDIVEHNPDLILCVAPDGVIHYANPAFWGLVKRDSGRGANFMKSLSIESRGIFLAAAEELSRGGDTERVELLLWDTHKQAHPVEAHINAHFDGETVTWFRVVLRMQPVIEGAAAPVDETPRILVVEDDPVSARMLSRMLENGGFETEWAATAAAAIEMLSEDYYDAMTLDLMLPDRNGLDLLREIRADAETEEMPVIVVSASADKTRDSLSGDAAYVVDWLNKPFDPGALQSAMAGAIRNDKERLPRVLHVEADDAFFEQVSQTLLGSAGIDRARTLGEARKMLQDNDDYDLVLLGLNLPDGFGAELLPFLNRPRGRSVPVILVSSDEAVDALSSHVADTLNKSHATQQQMLETIRAHLRPSPPAH</sequence>
<dbReference type="Pfam" id="PF00072">
    <property type="entry name" value="Response_reg"/>
    <property type="match status" value="2"/>
</dbReference>
<dbReference type="EMBL" id="CP030032">
    <property type="protein sequence ID" value="AWV88356.1"/>
    <property type="molecule type" value="Genomic_DNA"/>
</dbReference>
<dbReference type="InterPro" id="IPR011006">
    <property type="entry name" value="CheY-like_superfamily"/>
</dbReference>
<comment type="caution">
    <text evidence="2">Lacks conserved residue(s) required for the propagation of feature annotation.</text>
</comment>
<dbReference type="GO" id="GO:0000160">
    <property type="term" value="P:phosphorelay signal transduction system"/>
    <property type="evidence" value="ECO:0007669"/>
    <property type="project" value="InterPro"/>
</dbReference>
<protein>
    <submittedName>
        <fullName evidence="3">Uncharacterized protein</fullName>
    </submittedName>
</protein>
<evidence type="ECO:0000313" key="4">
    <source>
        <dbReference type="Proteomes" id="UP000249799"/>
    </source>
</evidence>
<evidence type="ECO:0000256" key="2">
    <source>
        <dbReference type="PROSITE-ProRule" id="PRU00169"/>
    </source>
</evidence>
<evidence type="ECO:0000313" key="3">
    <source>
        <dbReference type="EMBL" id="AWV88356.1"/>
    </source>
</evidence>
<keyword evidence="1 2" id="KW-0597">Phosphoprotein</keyword>
<dbReference type="AlphaFoldDB" id="A0A2Z4FI38"/>
<feature type="modified residue" description="4-aspartylphosphate" evidence="2">
    <location>
        <position position="211"/>
    </location>
</feature>
<dbReference type="OrthoDB" id="9788090at2"/>
<dbReference type="Gene3D" id="3.30.450.20">
    <property type="entry name" value="PAS domain"/>
    <property type="match status" value="1"/>
</dbReference>
<dbReference type="Proteomes" id="UP000249799">
    <property type="component" value="Chromosome"/>
</dbReference>
<proteinExistence type="predicted"/>
<accession>A0A2Z4FI38</accession>